<organism evidence="1">
    <name type="scientific">Eucalyptus grandis</name>
    <name type="common">Flooded gum</name>
    <dbReference type="NCBI Taxonomy" id="71139"/>
    <lineage>
        <taxon>Eukaryota</taxon>
        <taxon>Viridiplantae</taxon>
        <taxon>Streptophyta</taxon>
        <taxon>Embryophyta</taxon>
        <taxon>Tracheophyta</taxon>
        <taxon>Spermatophyta</taxon>
        <taxon>Magnoliopsida</taxon>
        <taxon>eudicotyledons</taxon>
        <taxon>Gunneridae</taxon>
        <taxon>Pentapetalae</taxon>
        <taxon>rosids</taxon>
        <taxon>malvids</taxon>
        <taxon>Myrtales</taxon>
        <taxon>Myrtaceae</taxon>
        <taxon>Myrtoideae</taxon>
        <taxon>Eucalypteae</taxon>
        <taxon>Eucalyptus</taxon>
    </lineage>
</organism>
<evidence type="ECO:0000313" key="1">
    <source>
        <dbReference type="EMBL" id="KCW63500.1"/>
    </source>
</evidence>
<reference evidence="1" key="1">
    <citation type="submission" date="2013-07" db="EMBL/GenBank/DDBJ databases">
        <title>The genome of Eucalyptus grandis.</title>
        <authorList>
            <person name="Schmutz J."/>
            <person name="Hayes R."/>
            <person name="Myburg A."/>
            <person name="Tuskan G."/>
            <person name="Grattapaglia D."/>
            <person name="Rokhsar D.S."/>
        </authorList>
    </citation>
    <scope>NUCLEOTIDE SEQUENCE</scope>
    <source>
        <tissue evidence="1">Leaf extractions</tissue>
    </source>
</reference>
<accession>A0A059BCV8</accession>
<sequence length="103" mass="12275">MHNHLLQTLKLLECDAKYILHISTKHQINLCLKQYSLRYTNNKMKLALTKMEKPFGTKYPRKDNARNLLQKASPSNKELDRLTASFSKRQKEFLCFFTMQPYH</sequence>
<protein>
    <submittedName>
        <fullName evidence="1">Uncharacterized protein</fullName>
    </submittedName>
</protein>
<proteinExistence type="predicted"/>
<dbReference type="EMBL" id="KK198759">
    <property type="protein sequence ID" value="KCW63500.1"/>
    <property type="molecule type" value="Genomic_DNA"/>
</dbReference>
<dbReference type="Gramene" id="KCW63500">
    <property type="protein sequence ID" value="KCW63500"/>
    <property type="gene ID" value="EUGRSUZ_G01130"/>
</dbReference>
<gene>
    <name evidence="1" type="ORF">EUGRSUZ_G01130</name>
</gene>
<dbReference type="AlphaFoldDB" id="A0A059BCV8"/>
<name>A0A059BCV8_EUCGR</name>
<dbReference type="InParanoid" id="A0A059BCV8"/>